<dbReference type="AlphaFoldDB" id="A0A5P1EXY5"/>
<accession>A0A5P1EXY5</accession>
<gene>
    <name evidence="1" type="ORF">A4U43_C05F32540</name>
</gene>
<evidence type="ECO:0000313" key="1">
    <source>
        <dbReference type="EMBL" id="ONK70323.1"/>
    </source>
</evidence>
<proteinExistence type="predicted"/>
<name>A0A5P1EXY5_ASPOF</name>
<reference evidence="2" key="1">
    <citation type="journal article" date="2017" name="Nat. Commun.">
        <title>The asparagus genome sheds light on the origin and evolution of a young Y chromosome.</title>
        <authorList>
            <person name="Harkess A."/>
            <person name="Zhou J."/>
            <person name="Xu C."/>
            <person name="Bowers J.E."/>
            <person name="Van der Hulst R."/>
            <person name="Ayyampalayam S."/>
            <person name="Mercati F."/>
            <person name="Riccardi P."/>
            <person name="McKain M.R."/>
            <person name="Kakrana A."/>
            <person name="Tang H."/>
            <person name="Ray J."/>
            <person name="Groenendijk J."/>
            <person name="Arikit S."/>
            <person name="Mathioni S.M."/>
            <person name="Nakano M."/>
            <person name="Shan H."/>
            <person name="Telgmann-Rauber A."/>
            <person name="Kanno A."/>
            <person name="Yue Z."/>
            <person name="Chen H."/>
            <person name="Li W."/>
            <person name="Chen Y."/>
            <person name="Xu X."/>
            <person name="Zhang Y."/>
            <person name="Luo S."/>
            <person name="Chen H."/>
            <person name="Gao J."/>
            <person name="Mao Z."/>
            <person name="Pires J.C."/>
            <person name="Luo M."/>
            <person name="Kudrna D."/>
            <person name="Wing R.A."/>
            <person name="Meyers B.C."/>
            <person name="Yi K."/>
            <person name="Kong H."/>
            <person name="Lavrijsen P."/>
            <person name="Sunseri F."/>
            <person name="Falavigna A."/>
            <person name="Ye Y."/>
            <person name="Leebens-Mack J.H."/>
            <person name="Chen G."/>
        </authorList>
    </citation>
    <scope>NUCLEOTIDE SEQUENCE [LARGE SCALE GENOMIC DNA]</scope>
    <source>
        <strain evidence="2">cv. DH0086</strain>
    </source>
</reference>
<sequence length="202" mass="22180">MRVRTPRLWRRRIAAREPVVREGQKELKRTSRNERLLGEEVAGERAGERVVAEVELVEVLSPVRSVDRAVEGVGVGVENGEVGELVDEPERVGAPRRKPLKSMEAMVGVSLRPRRARNWRRFGSRRAAALMARGCGGDGGGHSRGRGRRRAVRGGFGAAAADADADVDIEAYAIVELQFVETKASIRGEAARCSFVLPLEFE</sequence>
<evidence type="ECO:0000313" key="2">
    <source>
        <dbReference type="Proteomes" id="UP000243459"/>
    </source>
</evidence>
<dbReference type="EMBL" id="CM007385">
    <property type="protein sequence ID" value="ONK70323.1"/>
    <property type="molecule type" value="Genomic_DNA"/>
</dbReference>
<dbReference type="Gramene" id="ONK70323">
    <property type="protein sequence ID" value="ONK70323"/>
    <property type="gene ID" value="A4U43_C05F32540"/>
</dbReference>
<dbReference type="Proteomes" id="UP000243459">
    <property type="component" value="Chromosome 5"/>
</dbReference>
<keyword evidence="2" id="KW-1185">Reference proteome</keyword>
<organism evidence="1 2">
    <name type="scientific">Asparagus officinalis</name>
    <name type="common">Garden asparagus</name>
    <dbReference type="NCBI Taxonomy" id="4686"/>
    <lineage>
        <taxon>Eukaryota</taxon>
        <taxon>Viridiplantae</taxon>
        <taxon>Streptophyta</taxon>
        <taxon>Embryophyta</taxon>
        <taxon>Tracheophyta</taxon>
        <taxon>Spermatophyta</taxon>
        <taxon>Magnoliopsida</taxon>
        <taxon>Liliopsida</taxon>
        <taxon>Asparagales</taxon>
        <taxon>Asparagaceae</taxon>
        <taxon>Asparagoideae</taxon>
        <taxon>Asparagus</taxon>
    </lineage>
</organism>
<protein>
    <submittedName>
        <fullName evidence="1">Uncharacterized protein</fullName>
    </submittedName>
</protein>